<gene>
    <name evidence="2" type="ORF">LCGC14_2563120</name>
</gene>
<comment type="caution">
    <text evidence="2">The sequence shown here is derived from an EMBL/GenBank/DDBJ whole genome shotgun (WGS) entry which is preliminary data.</text>
</comment>
<evidence type="ECO:0000313" key="2">
    <source>
        <dbReference type="EMBL" id="KKL09712.1"/>
    </source>
</evidence>
<protein>
    <recommendedName>
        <fullName evidence="1">TET-Associated Glycosyltransferase domain-containing protein</fullName>
    </recommendedName>
</protein>
<dbReference type="AlphaFoldDB" id="A0A0F9B7G1"/>
<feature type="domain" description="TET-Associated Glycosyltransferase" evidence="1">
    <location>
        <begin position="3"/>
        <end position="177"/>
    </location>
</feature>
<sequence length="249" mass="29330">MNMPYHIVIEPQEYLKYASVIDSKKILRLPFMNLGQGSIPARNWVWEHSLSIGAERHWILDDNIAGFVRLNRNTKISVDSGTIFKCAEDFTDRYENVALSGFNYRYFASQRQKQPPFRLNTRIYSIILVNNKLKHRWRGRYNEDTDLSLRVLKDGWCTILFQAFLANKIATMTMSGGNTDEVYVDGDERLKFAQSLQKQHPDVTTIVRRYNRWHHHVNYEMFKYNKLIKRQGITIQQGVNDYGMILKSL</sequence>
<accession>A0A0F9B7G1</accession>
<proteinExistence type="predicted"/>
<dbReference type="EMBL" id="LAZR01042360">
    <property type="protein sequence ID" value="KKL09712.1"/>
    <property type="molecule type" value="Genomic_DNA"/>
</dbReference>
<name>A0A0F9B7G1_9ZZZZ</name>
<reference evidence="2" key="1">
    <citation type="journal article" date="2015" name="Nature">
        <title>Complex archaea that bridge the gap between prokaryotes and eukaryotes.</title>
        <authorList>
            <person name="Spang A."/>
            <person name="Saw J.H."/>
            <person name="Jorgensen S.L."/>
            <person name="Zaremba-Niedzwiedzka K."/>
            <person name="Martijn J."/>
            <person name="Lind A.E."/>
            <person name="van Eijk R."/>
            <person name="Schleper C."/>
            <person name="Guy L."/>
            <person name="Ettema T.J."/>
        </authorList>
    </citation>
    <scope>NUCLEOTIDE SEQUENCE</scope>
</reference>
<evidence type="ECO:0000259" key="1">
    <source>
        <dbReference type="Pfam" id="PF20691"/>
    </source>
</evidence>
<organism evidence="2">
    <name type="scientific">marine sediment metagenome</name>
    <dbReference type="NCBI Taxonomy" id="412755"/>
    <lineage>
        <taxon>unclassified sequences</taxon>
        <taxon>metagenomes</taxon>
        <taxon>ecological metagenomes</taxon>
    </lineage>
</organism>
<dbReference type="Pfam" id="PF20691">
    <property type="entry name" value="TAGT"/>
    <property type="match status" value="1"/>
</dbReference>
<dbReference type="InterPro" id="IPR049100">
    <property type="entry name" value="TAGT"/>
</dbReference>